<dbReference type="InterPro" id="IPR004496">
    <property type="entry name" value="NapF"/>
</dbReference>
<feature type="binding site" evidence="6">
    <location>
        <position position="39"/>
    </location>
    <ligand>
        <name>[4Fe-4S] cluster</name>
        <dbReference type="ChEBI" id="CHEBI:49883"/>
        <label>1</label>
    </ligand>
</feature>
<evidence type="ECO:0000256" key="7">
    <source>
        <dbReference type="SAM" id="MobiDB-lite"/>
    </source>
</evidence>
<feature type="binding site" evidence="6">
    <location>
        <position position="71"/>
    </location>
    <ligand>
        <name>[4Fe-4S] cluster</name>
        <dbReference type="ChEBI" id="CHEBI:49883"/>
        <label>2</label>
    </ligand>
</feature>
<dbReference type="Gene3D" id="3.30.70.20">
    <property type="match status" value="2"/>
</dbReference>
<dbReference type="InterPro" id="IPR017896">
    <property type="entry name" value="4Fe4S_Fe-S-bd"/>
</dbReference>
<comment type="similarity">
    <text evidence="6">Belongs to the NapF family.</text>
</comment>
<dbReference type="SUPFAM" id="SSF54862">
    <property type="entry name" value="4Fe-4S ferredoxins"/>
    <property type="match status" value="1"/>
</dbReference>
<dbReference type="Pfam" id="PF12838">
    <property type="entry name" value="Fer4_7"/>
    <property type="match status" value="2"/>
</dbReference>
<keyword evidence="1 6" id="KW-0004">4Fe-4S</keyword>
<evidence type="ECO:0000256" key="1">
    <source>
        <dbReference type="ARBA" id="ARBA00022485"/>
    </source>
</evidence>
<keyword evidence="5 6" id="KW-0411">Iron-sulfur</keyword>
<dbReference type="NCBIfam" id="TIGR00402">
    <property type="entry name" value="napF"/>
    <property type="match status" value="1"/>
</dbReference>
<dbReference type="HAMAP" id="MF_02201">
    <property type="entry name" value="NapF"/>
    <property type="match status" value="1"/>
</dbReference>
<dbReference type="PANTHER" id="PTHR24960">
    <property type="entry name" value="PHOTOSYSTEM I IRON-SULFUR CENTER-RELATED"/>
    <property type="match status" value="1"/>
</dbReference>
<feature type="compositionally biased region" description="Basic and acidic residues" evidence="7">
    <location>
        <begin position="1"/>
        <end position="11"/>
    </location>
</feature>
<evidence type="ECO:0000313" key="10">
    <source>
        <dbReference type="Proteomes" id="UP001241605"/>
    </source>
</evidence>
<comment type="subcellular location">
    <subcellularLocation>
        <location evidence="6">Cytoplasm</location>
    </subcellularLocation>
</comment>
<feature type="binding site" evidence="6">
    <location>
        <position position="46"/>
    </location>
    <ligand>
        <name>[4Fe-4S] cluster</name>
        <dbReference type="ChEBI" id="CHEBI:49883"/>
        <label>1</label>
    </ligand>
</feature>
<dbReference type="PROSITE" id="PS00198">
    <property type="entry name" value="4FE4S_FER_1"/>
    <property type="match status" value="2"/>
</dbReference>
<feature type="region of interest" description="Disordered" evidence="7">
    <location>
        <begin position="1"/>
        <end position="24"/>
    </location>
</feature>
<dbReference type="InterPro" id="IPR050157">
    <property type="entry name" value="PSI_iron-sulfur_center"/>
</dbReference>
<accession>A0ABY8QGB1</accession>
<evidence type="ECO:0000259" key="8">
    <source>
        <dbReference type="PROSITE" id="PS51379"/>
    </source>
</evidence>
<dbReference type="Proteomes" id="UP001241605">
    <property type="component" value="Chromosome"/>
</dbReference>
<comment type="cofactor">
    <cofactor evidence="6">
        <name>[4Fe-4S] cluster</name>
        <dbReference type="ChEBI" id="CHEBI:49883"/>
    </cofactor>
</comment>
<reference evidence="9 10" key="1">
    <citation type="submission" date="2023-05" db="EMBL/GenBank/DDBJ databases">
        <title>YMD87, complete Genome.</title>
        <authorList>
            <person name="Zhang J."/>
            <person name="Xu X."/>
        </authorList>
    </citation>
    <scope>NUCLEOTIDE SEQUENCE [LARGE SCALE GENOMIC DNA]</scope>
    <source>
        <strain evidence="9 10">YMD87</strain>
    </source>
</reference>
<feature type="domain" description="4Fe-4S ferredoxin-type" evidence="8">
    <location>
        <begin position="57"/>
        <end position="88"/>
    </location>
</feature>
<dbReference type="EMBL" id="CP124616">
    <property type="protein sequence ID" value="WGW03630.1"/>
    <property type="molecule type" value="Genomic_DNA"/>
</dbReference>
<dbReference type="InterPro" id="IPR017900">
    <property type="entry name" value="4Fe4S_Fe_S_CS"/>
</dbReference>
<evidence type="ECO:0000256" key="3">
    <source>
        <dbReference type="ARBA" id="ARBA00022737"/>
    </source>
</evidence>
<feature type="binding site" evidence="6">
    <location>
        <position position="74"/>
    </location>
    <ligand>
        <name>[4Fe-4S] cluster</name>
        <dbReference type="ChEBI" id="CHEBI:49883"/>
        <label>2</label>
    </ligand>
</feature>
<keyword evidence="4 6" id="KW-0408">Iron</keyword>
<dbReference type="PROSITE" id="PS51379">
    <property type="entry name" value="4FE4S_FER_2"/>
    <property type="match status" value="3"/>
</dbReference>
<keyword evidence="2 6" id="KW-0479">Metal-binding</keyword>
<name>A0ABY8QGB1_9RHOB</name>
<feature type="binding site" evidence="6">
    <location>
        <position position="42"/>
    </location>
    <ligand>
        <name>[4Fe-4S] cluster</name>
        <dbReference type="ChEBI" id="CHEBI:49883"/>
        <label>1</label>
    </ligand>
</feature>
<feature type="binding site" evidence="6">
    <location>
        <position position="36"/>
    </location>
    <ligand>
        <name>[4Fe-4S] cluster</name>
        <dbReference type="ChEBI" id="CHEBI:49883"/>
        <label>1</label>
    </ligand>
</feature>
<protein>
    <recommendedName>
        <fullName evidence="6">Ferredoxin-type protein NapF</fullName>
    </recommendedName>
</protein>
<evidence type="ECO:0000256" key="5">
    <source>
        <dbReference type="ARBA" id="ARBA00023014"/>
    </source>
</evidence>
<evidence type="ECO:0000256" key="2">
    <source>
        <dbReference type="ARBA" id="ARBA00022723"/>
    </source>
</evidence>
<keyword evidence="10" id="KW-1185">Reference proteome</keyword>
<evidence type="ECO:0000313" key="9">
    <source>
        <dbReference type="EMBL" id="WGW03630.1"/>
    </source>
</evidence>
<dbReference type="RefSeq" id="WP_282300260.1">
    <property type="nucleotide sequence ID" value="NZ_CP124616.1"/>
</dbReference>
<organism evidence="9 10">
    <name type="scientific">Tropicibacter oceani</name>
    <dbReference type="NCBI Taxonomy" id="3058420"/>
    <lineage>
        <taxon>Bacteria</taxon>
        <taxon>Pseudomonadati</taxon>
        <taxon>Pseudomonadota</taxon>
        <taxon>Alphaproteobacteria</taxon>
        <taxon>Rhodobacterales</taxon>
        <taxon>Roseobacteraceae</taxon>
        <taxon>Tropicibacter</taxon>
    </lineage>
</organism>
<evidence type="ECO:0000256" key="6">
    <source>
        <dbReference type="HAMAP-Rule" id="MF_02201"/>
    </source>
</evidence>
<feature type="binding site" evidence="6">
    <location>
        <position position="140"/>
    </location>
    <ligand>
        <name>[4Fe-4S] cluster</name>
        <dbReference type="ChEBI" id="CHEBI:49883"/>
        <label>3</label>
    </ligand>
</feature>
<feature type="binding site" evidence="6">
    <location>
        <position position="146"/>
    </location>
    <ligand>
        <name>[4Fe-4S] cluster</name>
        <dbReference type="ChEBI" id="CHEBI:49883"/>
        <label>3</label>
    </ligand>
</feature>
<feature type="binding site" evidence="6">
    <location>
        <position position="68"/>
    </location>
    <ligand>
        <name>[4Fe-4S] cluster</name>
        <dbReference type="ChEBI" id="CHEBI:49883"/>
        <label>2</label>
    </ligand>
</feature>
<feature type="domain" description="4Fe-4S ferredoxin-type" evidence="8">
    <location>
        <begin position="131"/>
        <end position="160"/>
    </location>
</feature>
<feature type="binding site" evidence="6">
    <location>
        <position position="78"/>
    </location>
    <ligand>
        <name>[4Fe-4S] cluster</name>
        <dbReference type="ChEBI" id="CHEBI:49883"/>
        <label>2</label>
    </ligand>
</feature>
<feature type="binding site" evidence="6">
    <location>
        <position position="143"/>
    </location>
    <ligand>
        <name>[4Fe-4S] cluster</name>
        <dbReference type="ChEBI" id="CHEBI:49883"/>
        <label>3</label>
    </ligand>
</feature>
<dbReference type="PANTHER" id="PTHR24960:SF79">
    <property type="entry name" value="PHOTOSYSTEM I IRON-SULFUR CENTER"/>
    <property type="match status" value="1"/>
</dbReference>
<keyword evidence="3 6" id="KW-0677">Repeat</keyword>
<gene>
    <name evidence="6 9" type="primary">napF</name>
    <name evidence="9" type="ORF">QF118_17185</name>
</gene>
<dbReference type="CDD" id="cd10564">
    <property type="entry name" value="NapF_like"/>
    <property type="match status" value="1"/>
</dbReference>
<proteinExistence type="inferred from homology"/>
<sequence>MAPSHSRRDILRGSLRGSRSTIMRPPGAQPDFDRLCDDCGACSRACPERIVRHAKSGGPELDFSHGACTFCGDCARACPTGALVEAEVGNWPWRATIGQSCLSHQGIACRACEDACEPRAIRFRLETGGRAVPVLTQDQCTGCGECAFTCPAGAVAFERRQPAKSEITA</sequence>
<feature type="domain" description="4Fe-4S ferredoxin-type" evidence="8">
    <location>
        <begin position="26"/>
        <end position="56"/>
    </location>
</feature>
<evidence type="ECO:0000256" key="4">
    <source>
        <dbReference type="ARBA" id="ARBA00023004"/>
    </source>
</evidence>
<comment type="function">
    <text evidence="6">Could be involved in the maturation of NapA, the catalytic subunit of the periplasmic nitrate reductase, before its export into the periplasm.</text>
</comment>
<keyword evidence="6" id="KW-0963">Cytoplasm</keyword>
<feature type="binding site" evidence="6">
    <location>
        <position position="150"/>
    </location>
    <ligand>
        <name>[4Fe-4S] cluster</name>
        <dbReference type="ChEBI" id="CHEBI:49883"/>
        <label>3</label>
    </ligand>
</feature>
<comment type="subunit">
    <text evidence="6">Interacts with the cytoplasmic NapA precursor.</text>
</comment>